<comment type="catalytic activity">
    <reaction evidence="1">
        <text>ATP + protein L-histidine = ADP + protein N-phospho-L-histidine.</text>
        <dbReference type="EC" id="2.7.13.3"/>
    </reaction>
</comment>
<keyword evidence="4" id="KW-0597">Phosphoprotein</keyword>
<dbReference type="InterPro" id="IPR005467">
    <property type="entry name" value="His_kinase_dom"/>
</dbReference>
<dbReference type="SUPFAM" id="SSF55874">
    <property type="entry name" value="ATPase domain of HSP90 chaperone/DNA topoisomerase II/histidine kinase"/>
    <property type="match status" value="1"/>
</dbReference>
<keyword evidence="9" id="KW-0902">Two-component regulatory system</keyword>
<evidence type="ECO:0000256" key="7">
    <source>
        <dbReference type="ARBA" id="ARBA00022777"/>
    </source>
</evidence>
<evidence type="ECO:0000259" key="12">
    <source>
        <dbReference type="PROSITE" id="PS50109"/>
    </source>
</evidence>
<proteinExistence type="predicted"/>
<name>C8PGN9_9BACT</name>
<dbReference type="EMBL" id="ACYG01000019">
    <property type="protein sequence ID" value="EEV18277.1"/>
    <property type="molecule type" value="Genomic_DNA"/>
</dbReference>
<protein>
    <recommendedName>
        <fullName evidence="3">histidine kinase</fullName>
        <ecNumber evidence="3">2.7.13.3</ecNumber>
    </recommendedName>
</protein>
<comment type="subcellular location">
    <subcellularLocation>
        <location evidence="2">Membrane</location>
        <topology evidence="2">Multi-pass membrane protein</topology>
    </subcellularLocation>
</comment>
<dbReference type="SUPFAM" id="SSF47384">
    <property type="entry name" value="Homodimeric domain of signal transducing histidine kinase"/>
    <property type="match status" value="1"/>
</dbReference>
<evidence type="ECO:0000256" key="10">
    <source>
        <dbReference type="ARBA" id="ARBA00023136"/>
    </source>
</evidence>
<dbReference type="PANTHER" id="PTHR45436:SF15">
    <property type="entry name" value="SENSOR HISTIDINE KINASE CUSS"/>
    <property type="match status" value="1"/>
</dbReference>
<evidence type="ECO:0000313" key="14">
    <source>
        <dbReference type="Proteomes" id="UP000005709"/>
    </source>
</evidence>
<evidence type="ECO:0000256" key="2">
    <source>
        <dbReference type="ARBA" id="ARBA00004141"/>
    </source>
</evidence>
<dbReference type="InterPro" id="IPR036890">
    <property type="entry name" value="HATPase_C_sf"/>
</dbReference>
<feature type="transmembrane region" description="Helical" evidence="11">
    <location>
        <begin position="150"/>
        <end position="168"/>
    </location>
</feature>
<dbReference type="GO" id="GO:0005886">
    <property type="term" value="C:plasma membrane"/>
    <property type="evidence" value="ECO:0007669"/>
    <property type="project" value="TreeGrafter"/>
</dbReference>
<dbReference type="Gene3D" id="3.30.565.10">
    <property type="entry name" value="Histidine kinase-like ATPase, C-terminal domain"/>
    <property type="match status" value="1"/>
</dbReference>
<reference evidence="13 14" key="1">
    <citation type="submission" date="2009-07" db="EMBL/GenBank/DDBJ databases">
        <authorList>
            <person name="Madupu R."/>
            <person name="Sebastian Y."/>
            <person name="Durkin A.S."/>
            <person name="Torralba M."/>
            <person name="Methe B."/>
            <person name="Sutton G.G."/>
            <person name="Strausberg R.L."/>
            <person name="Nelson K.E."/>
        </authorList>
    </citation>
    <scope>NUCLEOTIDE SEQUENCE [LARGE SCALE GENOMIC DNA]</scope>
    <source>
        <strain evidence="13 14">RM3268</strain>
    </source>
</reference>
<organism evidence="13 14">
    <name type="scientific">Campylobacter gracilis RM3268</name>
    <dbReference type="NCBI Taxonomy" id="553220"/>
    <lineage>
        <taxon>Bacteria</taxon>
        <taxon>Pseudomonadati</taxon>
        <taxon>Campylobacterota</taxon>
        <taxon>Epsilonproteobacteria</taxon>
        <taxon>Campylobacterales</taxon>
        <taxon>Campylobacteraceae</taxon>
        <taxon>Campylobacter</taxon>
    </lineage>
</organism>
<sequence length="390" mass="43572">MSEKTALTLKILSLYLISSALFLGYFFKINYRMNEAALLSHRIKELKEIKMMIYMKASMDGLESLADFEREKGVSACIFKPNSDEIYGCGGELGALDKAKLKAEFISGGRLGIYENLQNMEERNAFSKAKIILLGSSVQGEILTLRIKTAAMMTALLGVILAVAFYLVRLGTKPLYDKIDTLNRFIKDSTHEINTPLSIISMSVETMRHAELGEYNAKRVANIDLAAKTLSRIYEDLVFLTFGMNKEGEISSIDLKSLVASRCEYFAPFIQKRRLSLKTDLSDASMSANVYEISRLIDNLLSNAVKYADAGGYVDVRLRRGELAISNSGEGIDKKKGDEIFRRFARFNSSEGGFGIGLSIVSEVCKKYSFSISYDSVPGEVTTFRLTWRE</sequence>
<dbReference type="eggNOG" id="COG0642">
    <property type="taxonomic scope" value="Bacteria"/>
</dbReference>
<keyword evidence="7 13" id="KW-0418">Kinase</keyword>
<keyword evidence="6 11" id="KW-0812">Transmembrane</keyword>
<dbReference type="EC" id="2.7.13.3" evidence="3"/>
<dbReference type="SMART" id="SM00388">
    <property type="entry name" value="HisKA"/>
    <property type="match status" value="1"/>
</dbReference>
<gene>
    <name evidence="13" type="ORF">CAMGR0001_1034</name>
</gene>
<dbReference type="InterPro" id="IPR003661">
    <property type="entry name" value="HisK_dim/P_dom"/>
</dbReference>
<keyword evidence="10 11" id="KW-0472">Membrane</keyword>
<accession>C8PGN9</accession>
<evidence type="ECO:0000256" key="1">
    <source>
        <dbReference type="ARBA" id="ARBA00000085"/>
    </source>
</evidence>
<dbReference type="Pfam" id="PF02518">
    <property type="entry name" value="HATPase_c"/>
    <property type="match status" value="1"/>
</dbReference>
<evidence type="ECO:0000256" key="11">
    <source>
        <dbReference type="SAM" id="Phobius"/>
    </source>
</evidence>
<dbReference type="SMART" id="SM00387">
    <property type="entry name" value="HATPase_c"/>
    <property type="match status" value="1"/>
</dbReference>
<evidence type="ECO:0000256" key="9">
    <source>
        <dbReference type="ARBA" id="ARBA00023012"/>
    </source>
</evidence>
<dbReference type="PANTHER" id="PTHR45436">
    <property type="entry name" value="SENSOR HISTIDINE KINASE YKOH"/>
    <property type="match status" value="1"/>
</dbReference>
<evidence type="ECO:0000256" key="5">
    <source>
        <dbReference type="ARBA" id="ARBA00022679"/>
    </source>
</evidence>
<dbReference type="CDD" id="cd00082">
    <property type="entry name" value="HisKA"/>
    <property type="match status" value="1"/>
</dbReference>
<feature type="domain" description="Histidine kinase" evidence="12">
    <location>
        <begin position="188"/>
        <end position="390"/>
    </location>
</feature>
<evidence type="ECO:0000256" key="8">
    <source>
        <dbReference type="ARBA" id="ARBA00022989"/>
    </source>
</evidence>
<evidence type="ECO:0000313" key="13">
    <source>
        <dbReference type="EMBL" id="EEV18277.1"/>
    </source>
</evidence>
<dbReference type="Pfam" id="PF00512">
    <property type="entry name" value="HisKA"/>
    <property type="match status" value="1"/>
</dbReference>
<feature type="transmembrane region" description="Helical" evidence="11">
    <location>
        <begin position="6"/>
        <end position="27"/>
    </location>
</feature>
<dbReference type="PROSITE" id="PS50109">
    <property type="entry name" value="HIS_KIN"/>
    <property type="match status" value="1"/>
</dbReference>
<dbReference type="InterPro" id="IPR050428">
    <property type="entry name" value="TCS_sensor_his_kinase"/>
</dbReference>
<dbReference type="AlphaFoldDB" id="C8PGN9"/>
<keyword evidence="5" id="KW-0808">Transferase</keyword>
<keyword evidence="8 11" id="KW-1133">Transmembrane helix</keyword>
<dbReference type="STRING" id="824.CGRAC_1068"/>
<dbReference type="InterPro" id="IPR003594">
    <property type="entry name" value="HATPase_dom"/>
</dbReference>
<dbReference type="OrthoDB" id="9761634at2"/>
<dbReference type="Gene3D" id="1.10.287.130">
    <property type="match status" value="1"/>
</dbReference>
<keyword evidence="14" id="KW-1185">Reference proteome</keyword>
<evidence type="ECO:0000256" key="4">
    <source>
        <dbReference type="ARBA" id="ARBA00022553"/>
    </source>
</evidence>
<dbReference type="InterPro" id="IPR036097">
    <property type="entry name" value="HisK_dim/P_sf"/>
</dbReference>
<dbReference type="RefSeq" id="WP_005870658.1">
    <property type="nucleotide sequence ID" value="NZ_ACYG01000019.1"/>
</dbReference>
<dbReference type="GO" id="GO:0000155">
    <property type="term" value="F:phosphorelay sensor kinase activity"/>
    <property type="evidence" value="ECO:0007669"/>
    <property type="project" value="InterPro"/>
</dbReference>
<evidence type="ECO:0000256" key="6">
    <source>
        <dbReference type="ARBA" id="ARBA00022692"/>
    </source>
</evidence>
<evidence type="ECO:0000256" key="3">
    <source>
        <dbReference type="ARBA" id="ARBA00012438"/>
    </source>
</evidence>
<dbReference type="Proteomes" id="UP000005709">
    <property type="component" value="Unassembled WGS sequence"/>
</dbReference>
<comment type="caution">
    <text evidence="13">The sequence shown here is derived from an EMBL/GenBank/DDBJ whole genome shotgun (WGS) entry which is preliminary data.</text>
</comment>